<protein>
    <submittedName>
        <fullName evidence="9">Predicted Zn-dependent peptidase</fullName>
    </submittedName>
</protein>
<dbReference type="Pfam" id="PF00675">
    <property type="entry name" value="Peptidase_M16"/>
    <property type="match status" value="1"/>
</dbReference>
<dbReference type="RefSeq" id="WP_076453785.1">
    <property type="nucleotide sequence ID" value="NZ_FTOB01000001.1"/>
</dbReference>
<evidence type="ECO:0000256" key="6">
    <source>
        <dbReference type="SAM" id="SignalP"/>
    </source>
</evidence>
<dbReference type="Pfam" id="PF05193">
    <property type="entry name" value="Peptidase_M16_C"/>
    <property type="match status" value="1"/>
</dbReference>
<comment type="caution">
    <text evidence="9">The sequence shown here is derived from an EMBL/GenBank/DDBJ whole genome shotgun (WGS) entry which is preliminary data.</text>
</comment>
<dbReference type="InterPro" id="IPR007863">
    <property type="entry name" value="Peptidase_M16_C"/>
</dbReference>
<dbReference type="Proteomes" id="UP000185728">
    <property type="component" value="Unassembled WGS sequence"/>
</dbReference>
<evidence type="ECO:0000259" key="7">
    <source>
        <dbReference type="Pfam" id="PF00675"/>
    </source>
</evidence>
<keyword evidence="5" id="KW-0482">Metalloprotease</keyword>
<dbReference type="EMBL" id="FTOB01000001">
    <property type="protein sequence ID" value="SIS40628.1"/>
    <property type="molecule type" value="Genomic_DNA"/>
</dbReference>
<feature type="chain" id="PRO_5046367147" evidence="6">
    <location>
        <begin position="21"/>
        <end position="440"/>
    </location>
</feature>
<keyword evidence="3" id="KW-0378">Hydrolase</keyword>
<evidence type="ECO:0000256" key="5">
    <source>
        <dbReference type="ARBA" id="ARBA00023049"/>
    </source>
</evidence>
<name>A0ABY1KJ55_9FLAO</name>
<feature type="domain" description="Peptidase M16 C-terminal" evidence="8">
    <location>
        <begin position="190"/>
        <end position="366"/>
    </location>
</feature>
<evidence type="ECO:0000256" key="3">
    <source>
        <dbReference type="ARBA" id="ARBA00022801"/>
    </source>
</evidence>
<reference evidence="9 10" key="1">
    <citation type="submission" date="2017-01" db="EMBL/GenBank/DDBJ databases">
        <authorList>
            <person name="Varghese N."/>
            <person name="Submissions S."/>
        </authorList>
    </citation>
    <scope>NUCLEOTIDE SEQUENCE [LARGE SCALE GENOMIC DNA]</scope>
    <source>
        <strain evidence="9 10">DSM 2061</strain>
    </source>
</reference>
<keyword evidence="2" id="KW-0645">Protease</keyword>
<dbReference type="InterPro" id="IPR050626">
    <property type="entry name" value="Peptidase_M16"/>
</dbReference>
<evidence type="ECO:0000259" key="8">
    <source>
        <dbReference type="Pfam" id="PF05193"/>
    </source>
</evidence>
<keyword evidence="10" id="KW-1185">Reference proteome</keyword>
<keyword evidence="4" id="KW-0862">Zinc</keyword>
<dbReference type="InterPro" id="IPR011249">
    <property type="entry name" value="Metalloenz_LuxS/M16"/>
</dbReference>
<evidence type="ECO:0000256" key="1">
    <source>
        <dbReference type="ARBA" id="ARBA00007261"/>
    </source>
</evidence>
<sequence length="440" mass="50560">MKKKLLVGGFLLLIGLCLQAQEVRYEEYDLDNGLHVILHQDNSAPLVTTSVMYHVGGKDRTEGRTGFAHFFEHLLFEGTKNIERGKWFEIVSSHGGINNANTSQDRTYYYEVFPSNNLKLGLWLESERMLHPVIDQKGIDTQQEVVKEEKRLRYDNRPYGQLITEVGKNLFKKHPYKDPNIGYMKDLDAATLDDVIAYNHKYYVPNNAVLVVAGDIDPAETKKMIQDYFGPIPKGKDVVRNYPKEDPILKEVRTKAYDPNIQLPASVISYRTPGFKERDAYVLDMISTYLSDGRSSKLYKKMVDEQKQAIQVGAFNVGQEDYGMYLVYALPVGETDLETLIAEMEEEVAKVRDSLISEKDHQKLLNKFENQFVNSNSGVEGIAHSLARYYLLYGDTELINKEIDIFRSITREEIMEVANKYLRPDQRVIIDYLPKEPQSN</sequence>
<evidence type="ECO:0000313" key="10">
    <source>
        <dbReference type="Proteomes" id="UP000185728"/>
    </source>
</evidence>
<keyword evidence="6" id="KW-0732">Signal</keyword>
<dbReference type="SUPFAM" id="SSF63411">
    <property type="entry name" value="LuxS/MPP-like metallohydrolase"/>
    <property type="match status" value="2"/>
</dbReference>
<feature type="domain" description="Peptidase M16 N-terminal" evidence="7">
    <location>
        <begin position="36"/>
        <end position="175"/>
    </location>
</feature>
<dbReference type="Gene3D" id="3.30.830.10">
    <property type="entry name" value="Metalloenzyme, LuxS/M16 peptidase-like"/>
    <property type="match status" value="2"/>
</dbReference>
<evidence type="ECO:0000313" key="9">
    <source>
        <dbReference type="EMBL" id="SIS40628.1"/>
    </source>
</evidence>
<evidence type="ECO:0000256" key="2">
    <source>
        <dbReference type="ARBA" id="ARBA00022670"/>
    </source>
</evidence>
<accession>A0ABY1KJ55</accession>
<dbReference type="PANTHER" id="PTHR43690">
    <property type="entry name" value="NARDILYSIN"/>
    <property type="match status" value="1"/>
</dbReference>
<gene>
    <name evidence="9" type="ORF">SAMN05421766_101608</name>
</gene>
<proteinExistence type="inferred from homology"/>
<feature type="signal peptide" evidence="6">
    <location>
        <begin position="1"/>
        <end position="20"/>
    </location>
</feature>
<evidence type="ECO:0000256" key="4">
    <source>
        <dbReference type="ARBA" id="ARBA00022833"/>
    </source>
</evidence>
<organism evidence="9 10">
    <name type="scientific">Zobellia uliginosa</name>
    <dbReference type="NCBI Taxonomy" id="143224"/>
    <lineage>
        <taxon>Bacteria</taxon>
        <taxon>Pseudomonadati</taxon>
        <taxon>Bacteroidota</taxon>
        <taxon>Flavobacteriia</taxon>
        <taxon>Flavobacteriales</taxon>
        <taxon>Flavobacteriaceae</taxon>
        <taxon>Zobellia</taxon>
    </lineage>
</organism>
<dbReference type="PANTHER" id="PTHR43690:SF35">
    <property type="entry name" value="NON-CATALYTIC MEMBER OF PEPTIDASE SUBFAMILY M16B-RELATED"/>
    <property type="match status" value="1"/>
</dbReference>
<dbReference type="InterPro" id="IPR011765">
    <property type="entry name" value="Pept_M16_N"/>
</dbReference>
<comment type="similarity">
    <text evidence="1">Belongs to the peptidase M16 family.</text>
</comment>